<dbReference type="Gene3D" id="4.10.60.10">
    <property type="entry name" value="Zinc finger, CCHC-type"/>
    <property type="match status" value="1"/>
</dbReference>
<evidence type="ECO:0000313" key="5">
    <source>
        <dbReference type="Proteomes" id="UP000264800"/>
    </source>
</evidence>
<dbReference type="PANTHER" id="PTHR15503:SF36">
    <property type="entry name" value="RETROTRANSPOSON GAG-LIKE PROTEIN 5"/>
    <property type="match status" value="1"/>
</dbReference>
<proteinExistence type="predicted"/>
<reference evidence="4" key="1">
    <citation type="submission" date="2025-08" db="UniProtKB">
        <authorList>
            <consortium name="Ensembl"/>
        </authorList>
    </citation>
    <scope>IDENTIFICATION</scope>
</reference>
<dbReference type="InterPro" id="IPR045358">
    <property type="entry name" value="Ty3_capsid"/>
</dbReference>
<dbReference type="Proteomes" id="UP000264800">
    <property type="component" value="Unplaced"/>
</dbReference>
<dbReference type="PANTHER" id="PTHR15503">
    <property type="entry name" value="LDOC1 RELATED"/>
    <property type="match status" value="1"/>
</dbReference>
<dbReference type="PROSITE" id="PS50158">
    <property type="entry name" value="ZF_CCHC"/>
    <property type="match status" value="1"/>
</dbReference>
<evidence type="ECO:0000259" key="3">
    <source>
        <dbReference type="PROSITE" id="PS50158"/>
    </source>
</evidence>
<organism evidence="4 5">
    <name type="scientific">Kryptolebias marmoratus</name>
    <name type="common">Mangrove killifish</name>
    <name type="synonym">Rivulus marmoratus</name>
    <dbReference type="NCBI Taxonomy" id="37003"/>
    <lineage>
        <taxon>Eukaryota</taxon>
        <taxon>Metazoa</taxon>
        <taxon>Chordata</taxon>
        <taxon>Craniata</taxon>
        <taxon>Vertebrata</taxon>
        <taxon>Euteleostomi</taxon>
        <taxon>Actinopterygii</taxon>
        <taxon>Neopterygii</taxon>
        <taxon>Teleostei</taxon>
        <taxon>Neoteleostei</taxon>
        <taxon>Acanthomorphata</taxon>
        <taxon>Ovalentaria</taxon>
        <taxon>Atherinomorphae</taxon>
        <taxon>Cyprinodontiformes</taxon>
        <taxon>Rivulidae</taxon>
        <taxon>Kryptolebias</taxon>
    </lineage>
</organism>
<keyword evidence="1" id="KW-0479">Metal-binding</keyword>
<name>A0A3Q3FD78_KRYMA</name>
<dbReference type="Ensembl" id="ENSKMAT00000011434.1">
    <property type="protein sequence ID" value="ENSKMAP00000011262.1"/>
    <property type="gene ID" value="ENSKMAG00000008462.1"/>
</dbReference>
<dbReference type="AlphaFoldDB" id="A0A3Q3FD78"/>
<dbReference type="GO" id="GO:0003676">
    <property type="term" value="F:nucleic acid binding"/>
    <property type="evidence" value="ECO:0007669"/>
    <property type="project" value="InterPro"/>
</dbReference>
<keyword evidence="1" id="KW-0862">Zinc</keyword>
<dbReference type="OMA" id="AMETIPX"/>
<keyword evidence="5" id="KW-1185">Reference proteome</keyword>
<protein>
    <recommendedName>
        <fullName evidence="3">CCHC-type domain-containing protein</fullName>
    </recommendedName>
</protein>
<dbReference type="InterPro" id="IPR032567">
    <property type="entry name" value="RTL1-rel"/>
</dbReference>
<evidence type="ECO:0000313" key="4">
    <source>
        <dbReference type="Ensembl" id="ENSKMAP00000011262.1"/>
    </source>
</evidence>
<evidence type="ECO:0000256" key="2">
    <source>
        <dbReference type="SAM" id="MobiDB-lite"/>
    </source>
</evidence>
<evidence type="ECO:0000256" key="1">
    <source>
        <dbReference type="PROSITE-ProRule" id="PRU00047"/>
    </source>
</evidence>
<reference evidence="4" key="2">
    <citation type="submission" date="2025-09" db="UniProtKB">
        <authorList>
            <consortium name="Ensembl"/>
        </authorList>
    </citation>
    <scope>IDENTIFICATION</scope>
</reference>
<sequence>MLQPDLKSGSGGGQTADTLVHHEHRLDQYENLIQQLYQVQQDTCTTLNQVSHRIVAIDNRLGTLFPTMQPTPSVVTTPRSVSSPLREPEVKPSELFDGNTDRCGGFLLQCNLAFARSPSLFPSHAAKIIFLVAALKGRALRWAQAFLSAHPIETLLFDRFVQEFRRVFDHPLQQEEAGKRLLALRQDNRTVADFSMDFRITAQEAGWDELALKGIFVGALSDTIKDQLSIREEPTSLDELISLAIRIDNRIRERQREKGSHQCRVYAPSGTSGTGNVPELQTPGVEGEPMQVGRTRLSAEERQRRFRAKECIYCGRKGHFVANCPPASASPASNRWVEHLHSYQHQTAPPS</sequence>
<feature type="compositionally biased region" description="Low complexity" evidence="2">
    <location>
        <begin position="70"/>
        <end position="84"/>
    </location>
</feature>
<dbReference type="GO" id="GO:0008270">
    <property type="term" value="F:zinc ion binding"/>
    <property type="evidence" value="ECO:0007669"/>
    <property type="project" value="UniProtKB-KW"/>
</dbReference>
<dbReference type="SUPFAM" id="SSF57756">
    <property type="entry name" value="Retrovirus zinc finger-like domains"/>
    <property type="match status" value="1"/>
</dbReference>
<accession>A0A3Q3FD78</accession>
<dbReference type="Pfam" id="PF19259">
    <property type="entry name" value="Ty3_capsid"/>
    <property type="match status" value="1"/>
</dbReference>
<feature type="domain" description="CCHC-type" evidence="3">
    <location>
        <begin position="311"/>
        <end position="325"/>
    </location>
</feature>
<keyword evidence="1" id="KW-0863">Zinc-finger</keyword>
<dbReference type="InterPro" id="IPR036875">
    <property type="entry name" value="Znf_CCHC_sf"/>
</dbReference>
<feature type="region of interest" description="Disordered" evidence="2">
    <location>
        <begin position="258"/>
        <end position="291"/>
    </location>
</feature>
<dbReference type="InterPro" id="IPR001878">
    <property type="entry name" value="Znf_CCHC"/>
</dbReference>
<feature type="region of interest" description="Disordered" evidence="2">
    <location>
        <begin position="68"/>
        <end position="94"/>
    </location>
</feature>
<dbReference type="GeneTree" id="ENSGT00950000183173"/>